<comment type="similarity">
    <text evidence="2">Belongs to the AF4 family.</text>
</comment>
<accession>A0A7R8WD11</accession>
<keyword evidence="7" id="KW-0805">Transcription regulation</keyword>
<feature type="region of interest" description="Disordered" evidence="13">
    <location>
        <begin position="79"/>
        <end position="802"/>
    </location>
</feature>
<feature type="compositionally biased region" description="Low complexity" evidence="13">
    <location>
        <begin position="106"/>
        <end position="150"/>
    </location>
</feature>
<organism evidence="14">
    <name type="scientific">Cyprideis torosa</name>
    <dbReference type="NCBI Taxonomy" id="163714"/>
    <lineage>
        <taxon>Eukaryota</taxon>
        <taxon>Metazoa</taxon>
        <taxon>Ecdysozoa</taxon>
        <taxon>Arthropoda</taxon>
        <taxon>Crustacea</taxon>
        <taxon>Oligostraca</taxon>
        <taxon>Ostracoda</taxon>
        <taxon>Podocopa</taxon>
        <taxon>Podocopida</taxon>
        <taxon>Cytherocopina</taxon>
        <taxon>Cytheroidea</taxon>
        <taxon>Cytherideidae</taxon>
        <taxon>Cyprideis</taxon>
    </lineage>
</organism>
<keyword evidence="5" id="KW-0597">Phosphoprotein</keyword>
<gene>
    <name evidence="14" type="ORF">CTOB1V02_LOCUS6108</name>
</gene>
<evidence type="ECO:0000256" key="11">
    <source>
        <dbReference type="ARBA" id="ARBA00024653"/>
    </source>
</evidence>
<dbReference type="GO" id="GO:0032783">
    <property type="term" value="C:super elongation complex"/>
    <property type="evidence" value="ECO:0007669"/>
    <property type="project" value="TreeGrafter"/>
</dbReference>
<evidence type="ECO:0000256" key="13">
    <source>
        <dbReference type="SAM" id="MobiDB-lite"/>
    </source>
</evidence>
<dbReference type="OrthoDB" id="6382204at2759"/>
<feature type="compositionally biased region" description="Polar residues" evidence="13">
    <location>
        <begin position="674"/>
        <end position="691"/>
    </location>
</feature>
<feature type="compositionally biased region" description="Acidic residues" evidence="13">
    <location>
        <begin position="161"/>
        <end position="185"/>
    </location>
</feature>
<dbReference type="GO" id="GO:0010468">
    <property type="term" value="P:regulation of gene expression"/>
    <property type="evidence" value="ECO:0007669"/>
    <property type="project" value="InterPro"/>
</dbReference>
<feature type="compositionally biased region" description="Acidic residues" evidence="13">
    <location>
        <begin position="693"/>
        <end position="713"/>
    </location>
</feature>
<evidence type="ECO:0000256" key="2">
    <source>
        <dbReference type="ARBA" id="ARBA00007354"/>
    </source>
</evidence>
<evidence type="ECO:0000256" key="8">
    <source>
        <dbReference type="ARBA" id="ARBA00023125"/>
    </source>
</evidence>
<feature type="compositionally biased region" description="Basic residues" evidence="13">
    <location>
        <begin position="358"/>
        <end position="389"/>
    </location>
</feature>
<evidence type="ECO:0000256" key="7">
    <source>
        <dbReference type="ARBA" id="ARBA00023015"/>
    </source>
</evidence>
<name>A0A7R8WD11_9CRUS</name>
<dbReference type="GO" id="GO:0003677">
    <property type="term" value="F:DNA binding"/>
    <property type="evidence" value="ECO:0007669"/>
    <property type="project" value="UniProtKB-KW"/>
</dbReference>
<dbReference type="Pfam" id="PF18876">
    <property type="entry name" value="AFF4_CHD"/>
    <property type="match status" value="1"/>
</dbReference>
<evidence type="ECO:0000256" key="6">
    <source>
        <dbReference type="ARBA" id="ARBA00022788"/>
    </source>
</evidence>
<evidence type="ECO:0000313" key="14">
    <source>
        <dbReference type="EMBL" id="CAD7228220.1"/>
    </source>
</evidence>
<evidence type="ECO:0000256" key="3">
    <source>
        <dbReference type="ARBA" id="ARBA00021888"/>
    </source>
</evidence>
<feature type="compositionally biased region" description="Basic and acidic residues" evidence="13">
    <location>
        <begin position="319"/>
        <end position="336"/>
    </location>
</feature>
<feature type="region of interest" description="Disordered" evidence="13">
    <location>
        <begin position="1176"/>
        <end position="1227"/>
    </location>
</feature>
<proteinExistence type="inferred from homology"/>
<sequence length="1313" mass="140622">MLRLPHTLTPYFPTHIRYLKQLLFVKAAALDQLGYLYHEETVEELEKVNKFERSRVLGHDLHLSDDSEDERFPTVAATSLDSSNHHQRPQHHEASRSGNSSSGVDTSAAASSSPHSSSTIPATHTVIKSSSSASPSSGPTSSSRPSSAPMPQHPPPPPSASEDDEEENEASDEDESSDDSTDEDTKEEKEGPQPTETTASLTPSGISSTQTWSLGSFLNKSDNVTGSSQESSGQHHVCSPSSVPSPATTGSSGSGGPFSNRPPTSVVSEPVPLLSPLGSSPSEVSHDEDDPAPSTVATTPGHRPQAQVTPIAVPSGRTPRSEAKGEQRRSKDENQRRQPGPEGASEGAVAAPPEEAHAHHRHHRSSSKQKKVSRRHHHHHHHHRHKRKSKAEGAEEDNKEDAEDRRSHIRSSSSQSANREGATPRKRKRKRKGGSSSETGGKKRKKSSSPTSSSSSESESEERPLRKPPTTVMPPAPIKKTSPHSLPQLATPSTASSPLLRPSPRPTLARPVELSSSTSDEEPDPPPQRPPSTATSSRNSPPSTAPPPSSAVPSIPTTVPSTTIPSPSSSQPPAPPGRRGRRASDYDSSSSDESPPKLPDAGTFRDTKKLTTIMKLFKRPSSAGPGNGRTPPAGGTPSLVASSSSPALSLSPVRGSHQLSRVEKPPPPCASPWKTPSGQVLSSQTNPTAATTEDADDGYLMDEEDDDDDEEGSNSDGTGSPRRSHPTALRRGGSMKASGGRHGHHERSSSRGGGDGPSASRGKPKRPGLSQWKQDLKEGGGSSELSLGAAISNRSTPSPVFGSSLVCSIRLALLDPGIKRTLSLALQRVGAKRKLTTPTAKNPPPEDKSTAKEKQPRKRKEKSDSGRESSASTLSSPPISVPDSENKGPVNGYTSSAVPSKSASSDKESGEKGHSGKKRKRRHEASAGNSPSDGSTKREKVASPTTTATSENREGSAVKKEKRTPPPSRPSSSASLPLPATSSSPQPPAPGSRSGPYESKSSIGPPLTDLVTLTSQQPQATTTLQKVYYSYFDMQNHEGSGDDDDATHELYLSEAKRLKHQADRETDRCPKAMLYLKAFIHFILTGTTMERSKMTERAAFTMYEETLNLIKYISHKFKSTPDNTDAKSGNLVYQKLFLLIYRCQALLNVKLHQMIRSEAKECHNLVLDYFQKASGSQKGPGSDGMPLWNVPSSAPSDADMETGSQTTPSFPRTVSPVAPGAPPAPSPPVNTVSVPLHIHSLMYKTTHFGNYLLLAHELWDQADALVYRSGIQDFFQRIDQEHGPLTLHSSIKDLVRYISVGLEHLQQEHSLTT</sequence>
<protein>
    <recommendedName>
        <fullName evidence="3">AF4/FMR2 family member lilli</fullName>
    </recommendedName>
    <alternativeName>
        <fullName evidence="12">Protein lilliputian</fullName>
    </alternativeName>
</protein>
<feature type="compositionally biased region" description="Basic and acidic residues" evidence="13">
    <location>
        <begin position="904"/>
        <end position="914"/>
    </location>
</feature>
<keyword evidence="8" id="KW-0238">DNA-binding</keyword>
<evidence type="ECO:0000256" key="12">
    <source>
        <dbReference type="ARBA" id="ARBA00032149"/>
    </source>
</evidence>
<feature type="compositionally biased region" description="Basic residues" evidence="13">
    <location>
        <begin position="424"/>
        <end position="433"/>
    </location>
</feature>
<feature type="compositionally biased region" description="Polar residues" evidence="13">
    <location>
        <begin position="1202"/>
        <end position="1212"/>
    </location>
</feature>
<feature type="compositionally biased region" description="Low complexity" evidence="13">
    <location>
        <begin position="531"/>
        <end position="542"/>
    </location>
</feature>
<evidence type="ECO:0000256" key="4">
    <source>
        <dbReference type="ARBA" id="ARBA00022473"/>
    </source>
</evidence>
<evidence type="ECO:0000256" key="1">
    <source>
        <dbReference type="ARBA" id="ARBA00004123"/>
    </source>
</evidence>
<dbReference type="PANTHER" id="PTHR10528:SF17">
    <property type="entry name" value="AF4_FMR2 FAMILY MEMBER LILLI"/>
    <property type="match status" value="1"/>
</dbReference>
<keyword evidence="9" id="KW-0804">Transcription</keyword>
<keyword evidence="10" id="KW-0539">Nucleus</keyword>
<feature type="compositionally biased region" description="Low complexity" evidence="13">
    <location>
        <begin position="239"/>
        <end position="283"/>
    </location>
</feature>
<feature type="region of interest" description="Disordered" evidence="13">
    <location>
        <begin position="827"/>
        <end position="1009"/>
    </location>
</feature>
<comment type="function">
    <text evidence="11">Has a role in transcriptional regulation. Acts in parallel with the Ras/MAPK and the PI3K/PKB pathways in the control of cell identity and cellular growth. Essential for regulation of the cytoskeleton and cell growth but not for cell proliferation or growth rate. Required specifically for the microtubule-based basal transport of lipid droplets. Plays a partially redundant function downstream of Raf in cell fate specification in the developing eye. Pair-rule protein that regulates embryonic cellularization, gastrulation and segmentation.</text>
</comment>
<feature type="compositionally biased region" description="Low complexity" evidence="13">
    <location>
        <begin position="491"/>
        <end position="518"/>
    </location>
</feature>
<feature type="compositionally biased region" description="Low complexity" evidence="13">
    <location>
        <begin position="410"/>
        <end position="419"/>
    </location>
</feature>
<evidence type="ECO:0000256" key="9">
    <source>
        <dbReference type="ARBA" id="ARBA00023163"/>
    </source>
</evidence>
<feature type="compositionally biased region" description="Low complexity" evidence="13">
    <location>
        <begin position="637"/>
        <end position="653"/>
    </location>
</feature>
<dbReference type="InterPro" id="IPR007797">
    <property type="entry name" value="AF4/FMR2"/>
</dbReference>
<feature type="compositionally biased region" description="Low complexity" evidence="13">
    <location>
        <begin position="869"/>
        <end position="878"/>
    </location>
</feature>
<feature type="compositionally biased region" description="Low complexity" evidence="13">
    <location>
        <begin position="551"/>
        <end position="569"/>
    </location>
</feature>
<feature type="compositionally biased region" description="Low complexity" evidence="13">
    <location>
        <begin position="448"/>
        <end position="457"/>
    </location>
</feature>
<dbReference type="GO" id="GO:0007366">
    <property type="term" value="P:periodic partitioning by pair rule gene"/>
    <property type="evidence" value="ECO:0007669"/>
    <property type="project" value="UniProtKB-KW"/>
</dbReference>
<feature type="compositionally biased region" description="Polar residues" evidence="13">
    <location>
        <begin position="96"/>
        <end position="105"/>
    </location>
</feature>
<dbReference type="PANTHER" id="PTHR10528">
    <property type="entry name" value="AF4/FMR2 FAMILY MEMBER"/>
    <property type="match status" value="1"/>
</dbReference>
<keyword evidence="4" id="KW-0217">Developmental protein</keyword>
<reference evidence="14" key="1">
    <citation type="submission" date="2020-11" db="EMBL/GenBank/DDBJ databases">
        <authorList>
            <person name="Tran Van P."/>
        </authorList>
    </citation>
    <scope>NUCLEOTIDE SEQUENCE</scope>
</reference>
<feature type="compositionally biased region" description="Basic and acidic residues" evidence="13">
    <location>
        <begin position="844"/>
        <end position="854"/>
    </location>
</feature>
<feature type="compositionally biased region" description="Low complexity" evidence="13">
    <location>
        <begin position="970"/>
        <end position="984"/>
    </location>
</feature>
<feature type="compositionally biased region" description="Polar residues" evidence="13">
    <location>
        <begin position="194"/>
        <end position="234"/>
    </location>
</feature>
<comment type="subcellular location">
    <subcellularLocation>
        <location evidence="1">Nucleus</location>
    </subcellularLocation>
</comment>
<evidence type="ECO:0000256" key="10">
    <source>
        <dbReference type="ARBA" id="ARBA00023242"/>
    </source>
</evidence>
<dbReference type="EMBL" id="OB661438">
    <property type="protein sequence ID" value="CAD7228220.1"/>
    <property type="molecule type" value="Genomic_DNA"/>
</dbReference>
<evidence type="ECO:0000256" key="5">
    <source>
        <dbReference type="ARBA" id="ARBA00022553"/>
    </source>
</evidence>
<dbReference type="InterPro" id="IPR043640">
    <property type="entry name" value="AF4/FMR2_CHD"/>
</dbReference>
<keyword evidence="6" id="KW-0562">Pair-rule protein</keyword>